<dbReference type="GO" id="GO:0015204">
    <property type="term" value="F:urea transmembrane transporter activity"/>
    <property type="evidence" value="ECO:0007669"/>
    <property type="project" value="InterPro"/>
</dbReference>
<dbReference type="InParanoid" id="A0A0D1XAT4"/>
<dbReference type="GeneID" id="27316963"/>
<dbReference type="PANTHER" id="PTHR46154">
    <property type="match status" value="1"/>
</dbReference>
<proteinExistence type="predicted"/>
<dbReference type="GO" id="GO:0005886">
    <property type="term" value="C:plasma membrane"/>
    <property type="evidence" value="ECO:0007669"/>
    <property type="project" value="TreeGrafter"/>
</dbReference>
<dbReference type="RefSeq" id="XP_016209200.1">
    <property type="nucleotide sequence ID" value="XM_016362975.1"/>
</dbReference>
<name>A0A0D1XAT4_9PEZI</name>
<keyword evidence="2" id="KW-0472">Membrane</keyword>
<evidence type="ECO:0000256" key="2">
    <source>
        <dbReference type="SAM" id="Phobius"/>
    </source>
</evidence>
<evidence type="ECO:0000313" key="4">
    <source>
        <dbReference type="Proteomes" id="UP000053259"/>
    </source>
</evidence>
<dbReference type="Proteomes" id="UP000053259">
    <property type="component" value="Unassembled WGS sequence"/>
</dbReference>
<sequence>MAVIATGVSQTTIGVNYLVTCMGIFTGCAVFPIYSTVLWKRQNKVAIVVAPILGSVTAIASWLGSTHALEGFVTVATTSRILPLVIGNATSLFSGAIYSILCTFVFGPDTFDWKRLTTDIIVVDDSDIKGLSPEQLAEQAAAEHMTPEASHTLERGKLMAILIASILCFIFVILWTIMMFWLFLTGKQGKDLQAVEGVHAPSPTDIVVEHRAEDMKEKTGRNDN</sequence>
<feature type="transmembrane region" description="Helical" evidence="2">
    <location>
        <begin position="158"/>
        <end position="184"/>
    </location>
</feature>
<keyword evidence="2" id="KW-1133">Transmembrane helix</keyword>
<feature type="transmembrane region" description="Helical" evidence="2">
    <location>
        <begin position="17"/>
        <end position="38"/>
    </location>
</feature>
<accession>A0A0D1XAT4</accession>
<feature type="transmembrane region" description="Helical" evidence="2">
    <location>
        <begin position="45"/>
        <end position="64"/>
    </location>
</feature>
<evidence type="ECO:0000256" key="1">
    <source>
        <dbReference type="ARBA" id="ARBA00022448"/>
    </source>
</evidence>
<dbReference type="VEuPathDB" id="FungiDB:PV09_08990"/>
<keyword evidence="1" id="KW-0813">Transport</keyword>
<reference evidence="3 4" key="1">
    <citation type="submission" date="2015-01" db="EMBL/GenBank/DDBJ databases">
        <title>The Genome Sequence of Ochroconis gallopava CBS43764.</title>
        <authorList>
            <consortium name="The Broad Institute Genomics Platform"/>
            <person name="Cuomo C."/>
            <person name="de Hoog S."/>
            <person name="Gorbushina A."/>
            <person name="Stielow B."/>
            <person name="Teixiera M."/>
            <person name="Abouelleil A."/>
            <person name="Chapman S.B."/>
            <person name="Priest M."/>
            <person name="Young S.K."/>
            <person name="Wortman J."/>
            <person name="Nusbaum C."/>
            <person name="Birren B."/>
        </authorList>
    </citation>
    <scope>NUCLEOTIDE SEQUENCE [LARGE SCALE GENOMIC DNA]</scope>
    <source>
        <strain evidence="3 4">CBS 43764</strain>
    </source>
</reference>
<dbReference type="InterPro" id="IPR031155">
    <property type="entry name" value="DUR"/>
</dbReference>
<evidence type="ECO:0000313" key="3">
    <source>
        <dbReference type="EMBL" id="KIV99330.1"/>
    </source>
</evidence>
<dbReference type="HOGENOM" id="CLU_1235870_0_0_1"/>
<dbReference type="AlphaFoldDB" id="A0A0D1XAT4"/>
<organism evidence="3 4">
    <name type="scientific">Verruconis gallopava</name>
    <dbReference type="NCBI Taxonomy" id="253628"/>
    <lineage>
        <taxon>Eukaryota</taxon>
        <taxon>Fungi</taxon>
        <taxon>Dikarya</taxon>
        <taxon>Ascomycota</taxon>
        <taxon>Pezizomycotina</taxon>
        <taxon>Dothideomycetes</taxon>
        <taxon>Pleosporomycetidae</taxon>
        <taxon>Venturiales</taxon>
        <taxon>Sympoventuriaceae</taxon>
        <taxon>Verruconis</taxon>
    </lineage>
</organism>
<protein>
    <submittedName>
        <fullName evidence="3">Uncharacterized protein</fullName>
    </submittedName>
</protein>
<gene>
    <name evidence="3" type="ORF">PV09_08990</name>
</gene>
<dbReference type="PANTHER" id="PTHR46154:SF4">
    <property type="entry name" value="UREA ACTIVE TRANSPORTER"/>
    <property type="match status" value="1"/>
</dbReference>
<dbReference type="STRING" id="253628.A0A0D1XAT4"/>
<dbReference type="EMBL" id="KN847579">
    <property type="protein sequence ID" value="KIV99330.1"/>
    <property type="molecule type" value="Genomic_DNA"/>
</dbReference>
<feature type="transmembrane region" description="Helical" evidence="2">
    <location>
        <begin position="84"/>
        <end position="106"/>
    </location>
</feature>
<dbReference type="OrthoDB" id="6132759at2759"/>
<keyword evidence="4" id="KW-1185">Reference proteome</keyword>
<keyword evidence="2" id="KW-0812">Transmembrane</keyword>